<accession>A0AAE3VGX7</accession>
<evidence type="ECO:0000313" key="4">
    <source>
        <dbReference type="EMBL" id="MDQ0290339.1"/>
    </source>
</evidence>
<dbReference type="EMBL" id="JAUSVL010000001">
    <property type="protein sequence ID" value="MDQ0290339.1"/>
    <property type="molecule type" value="Genomic_DNA"/>
</dbReference>
<keyword evidence="1 4" id="KW-0489">Methyltransferase</keyword>
<proteinExistence type="predicted"/>
<sequence length="338" mass="37231">MPPRTDTDFCPFHAPFPARDISTLLARHNRLWGERWQCWCQSVQPPWWARGLVISPELRGRYESTLPVDEYLASVTRLAEGFLPDASWVPAVLQSAAGCGCLPGSPPYASIADYWAALPDGLAGKLCLTADELLPLFCALADPPRYGTTTGRYPEQLANLDEIFRQWPAHTHLRLLDIGCGVGLNTLEIATHATALAPQAALAVTGISAEHLEVWMASTRRLPHDPQREKALRNFPRDLPVAFAYGRAEDFSLPGRFDIAICNGLAGGRFLHQPAHIAAFLDRCAKTITQDGRLFLANRFHDGHRDQLDELATVAKDRGWSCAGAPRNLCLQPPATAR</sequence>
<dbReference type="GO" id="GO:0008168">
    <property type="term" value="F:methyltransferase activity"/>
    <property type="evidence" value="ECO:0007669"/>
    <property type="project" value="UniProtKB-KW"/>
</dbReference>
<gene>
    <name evidence="4" type="ORF">J3R75_002446</name>
</gene>
<evidence type="ECO:0000313" key="5">
    <source>
        <dbReference type="Proteomes" id="UP001238163"/>
    </source>
</evidence>
<dbReference type="GO" id="GO:0032259">
    <property type="term" value="P:methylation"/>
    <property type="evidence" value="ECO:0007669"/>
    <property type="project" value="UniProtKB-KW"/>
</dbReference>
<dbReference type="SUPFAM" id="SSF53335">
    <property type="entry name" value="S-adenosyl-L-methionine-dependent methyltransferases"/>
    <property type="match status" value="1"/>
</dbReference>
<comment type="caution">
    <text evidence="4">The sequence shown here is derived from an EMBL/GenBank/DDBJ whole genome shotgun (WGS) entry which is preliminary data.</text>
</comment>
<evidence type="ECO:0000256" key="3">
    <source>
        <dbReference type="ARBA" id="ARBA00022691"/>
    </source>
</evidence>
<evidence type="ECO:0000256" key="1">
    <source>
        <dbReference type="ARBA" id="ARBA00022603"/>
    </source>
</evidence>
<dbReference type="Proteomes" id="UP001238163">
    <property type="component" value="Unassembled WGS sequence"/>
</dbReference>
<dbReference type="PANTHER" id="PTHR43464:SF19">
    <property type="entry name" value="UBIQUINONE BIOSYNTHESIS O-METHYLTRANSFERASE, MITOCHONDRIAL"/>
    <property type="match status" value="1"/>
</dbReference>
<dbReference type="AlphaFoldDB" id="A0AAE3VGX7"/>
<dbReference type="PANTHER" id="PTHR43464">
    <property type="entry name" value="METHYLTRANSFERASE"/>
    <property type="match status" value="1"/>
</dbReference>
<dbReference type="InterPro" id="IPR029063">
    <property type="entry name" value="SAM-dependent_MTases_sf"/>
</dbReference>
<dbReference type="RefSeq" id="WP_307261800.1">
    <property type="nucleotide sequence ID" value="NZ_JAUSVL010000001.1"/>
</dbReference>
<protein>
    <submittedName>
        <fullName evidence="4">SAM-dependent methyltransferase</fullName>
    </submittedName>
</protein>
<keyword evidence="5" id="KW-1185">Reference proteome</keyword>
<dbReference type="Gene3D" id="3.40.50.150">
    <property type="entry name" value="Vaccinia Virus protein VP39"/>
    <property type="match status" value="1"/>
</dbReference>
<keyword evidence="2" id="KW-0808">Transferase</keyword>
<reference evidence="4" key="1">
    <citation type="submission" date="2023-07" db="EMBL/GenBank/DDBJ databases">
        <title>Genomic Encyclopedia of Type Strains, Phase IV (KMG-IV): sequencing the most valuable type-strain genomes for metagenomic binning, comparative biology and taxonomic classification.</title>
        <authorList>
            <person name="Goeker M."/>
        </authorList>
    </citation>
    <scope>NUCLEOTIDE SEQUENCE</scope>
    <source>
        <strain evidence="4">DSM 24202</strain>
    </source>
</reference>
<evidence type="ECO:0000256" key="2">
    <source>
        <dbReference type="ARBA" id="ARBA00022679"/>
    </source>
</evidence>
<keyword evidence="3" id="KW-0949">S-adenosyl-L-methionine</keyword>
<dbReference type="CDD" id="cd02440">
    <property type="entry name" value="AdoMet_MTases"/>
    <property type="match status" value="1"/>
</dbReference>
<organism evidence="4 5">
    <name type="scientific">Oligosphaera ethanolica</name>
    <dbReference type="NCBI Taxonomy" id="760260"/>
    <lineage>
        <taxon>Bacteria</taxon>
        <taxon>Pseudomonadati</taxon>
        <taxon>Lentisphaerota</taxon>
        <taxon>Oligosphaeria</taxon>
        <taxon>Oligosphaerales</taxon>
        <taxon>Oligosphaeraceae</taxon>
        <taxon>Oligosphaera</taxon>
    </lineage>
</organism>
<name>A0AAE3VGX7_9BACT</name>